<keyword evidence="1" id="KW-0409">Iron storage</keyword>
<keyword evidence="3 6" id="KW-0560">Oxidoreductase</keyword>
<reference evidence="6" key="1">
    <citation type="submission" date="2021-06" db="EMBL/GenBank/DDBJ databases">
        <authorList>
            <person name="Gannon L."/>
            <person name="Redgwell R T."/>
            <person name="Michniewski S."/>
            <person name="Harrison D C."/>
            <person name="Millard A."/>
        </authorList>
    </citation>
    <scope>NUCLEOTIDE SEQUENCE</scope>
</reference>
<dbReference type="GO" id="GO:0008199">
    <property type="term" value="F:ferric iron binding"/>
    <property type="evidence" value="ECO:0007669"/>
    <property type="project" value="InterPro"/>
</dbReference>
<evidence type="ECO:0000256" key="2">
    <source>
        <dbReference type="ARBA" id="ARBA00022723"/>
    </source>
</evidence>
<keyword evidence="2" id="KW-0479">Metal-binding</keyword>
<dbReference type="GO" id="GO:0008198">
    <property type="term" value="F:ferrous iron binding"/>
    <property type="evidence" value="ECO:0007669"/>
    <property type="project" value="TreeGrafter"/>
</dbReference>
<dbReference type="GO" id="GO:0006826">
    <property type="term" value="P:iron ion transport"/>
    <property type="evidence" value="ECO:0007669"/>
    <property type="project" value="InterPro"/>
</dbReference>
<dbReference type="GO" id="GO:0016491">
    <property type="term" value="F:oxidoreductase activity"/>
    <property type="evidence" value="ECO:0007669"/>
    <property type="project" value="UniProtKB-KW"/>
</dbReference>
<dbReference type="PANTHER" id="PTHR11431">
    <property type="entry name" value="FERRITIN"/>
    <property type="match status" value="1"/>
</dbReference>
<name>A0A8D9C9X5_9VIRU</name>
<dbReference type="PROSITE" id="PS50905">
    <property type="entry name" value="FERRITIN_LIKE"/>
    <property type="match status" value="1"/>
</dbReference>
<dbReference type="SUPFAM" id="SSF47240">
    <property type="entry name" value="Ferritin-like"/>
    <property type="match status" value="1"/>
</dbReference>
<evidence type="ECO:0000256" key="1">
    <source>
        <dbReference type="ARBA" id="ARBA00022434"/>
    </source>
</evidence>
<dbReference type="EC" id="1.16.3.2" evidence="6"/>
<dbReference type="InterPro" id="IPR001519">
    <property type="entry name" value="Ferritin"/>
</dbReference>
<dbReference type="InterPro" id="IPR041719">
    <property type="entry name" value="Ferritin_prok"/>
</dbReference>
<protein>
    <submittedName>
        <fullName evidence="6">Putative bacterial non-heme ferritin</fullName>
        <ecNumber evidence="6">1.16.3.2</ecNumber>
    </submittedName>
</protein>
<accession>A0A8D9C9X5</accession>
<evidence type="ECO:0000256" key="4">
    <source>
        <dbReference type="ARBA" id="ARBA00023004"/>
    </source>
</evidence>
<dbReference type="InterPro" id="IPR009078">
    <property type="entry name" value="Ferritin-like_SF"/>
</dbReference>
<dbReference type="Gene3D" id="1.20.1260.10">
    <property type="match status" value="1"/>
</dbReference>
<dbReference type="Pfam" id="PF00210">
    <property type="entry name" value="Ferritin"/>
    <property type="match status" value="1"/>
</dbReference>
<evidence type="ECO:0000256" key="3">
    <source>
        <dbReference type="ARBA" id="ARBA00023002"/>
    </source>
</evidence>
<sequence length="168" mass="19413">MIKDNIIESLNNQIKVEYDASNYYLALAIYFETKGFKGISEFFYNQSTEERDHMLMVIRYMTEMSAEVQMPDLTKYEVPKELDVKQAFMESLENEMGVTNCVNESHHISVQNKDYTTANFLQWFINEQRGEEDKFRSIIDKLNIIGDSGVGLYQIDGELGGQSTNATE</sequence>
<dbReference type="InterPro" id="IPR009040">
    <property type="entry name" value="Ferritin-like_diiron"/>
</dbReference>
<keyword evidence="4" id="KW-0408">Iron</keyword>
<dbReference type="CDD" id="cd01055">
    <property type="entry name" value="Nonheme_Ferritin"/>
    <property type="match status" value="1"/>
</dbReference>
<dbReference type="InterPro" id="IPR008331">
    <property type="entry name" value="Ferritin_DPS_dom"/>
</dbReference>
<dbReference type="PANTHER" id="PTHR11431:SF127">
    <property type="entry name" value="BACTERIAL NON-HEME FERRITIN"/>
    <property type="match status" value="1"/>
</dbReference>
<feature type="domain" description="Ferritin-like diiron" evidence="5">
    <location>
        <begin position="1"/>
        <end position="146"/>
    </location>
</feature>
<dbReference type="InterPro" id="IPR012347">
    <property type="entry name" value="Ferritin-like"/>
</dbReference>
<evidence type="ECO:0000313" key="6">
    <source>
        <dbReference type="EMBL" id="CAG7581806.1"/>
    </source>
</evidence>
<dbReference type="EMBL" id="OU342829">
    <property type="protein sequence ID" value="CAG7581806.1"/>
    <property type="molecule type" value="Genomic_DNA"/>
</dbReference>
<proteinExistence type="predicted"/>
<gene>
    <name evidence="6" type="primary">ftnA</name>
    <name evidence="6" type="ORF">SLAVMIC_01042</name>
</gene>
<evidence type="ECO:0000259" key="5">
    <source>
        <dbReference type="PROSITE" id="PS50905"/>
    </source>
</evidence>
<organism evidence="6">
    <name type="scientific">uncultured marine phage</name>
    <dbReference type="NCBI Taxonomy" id="707152"/>
    <lineage>
        <taxon>Viruses</taxon>
        <taxon>environmental samples</taxon>
    </lineage>
</organism>